<name>A0A9X0A736_9CNID</name>
<dbReference type="OrthoDB" id="5984439at2759"/>
<accession>A0A9X0A736</accession>
<dbReference type="AlphaFoldDB" id="A0A9X0A736"/>
<gene>
    <name evidence="2" type="ORF">OS493_000441</name>
</gene>
<feature type="region of interest" description="Disordered" evidence="1">
    <location>
        <begin position="214"/>
        <end position="268"/>
    </location>
</feature>
<evidence type="ECO:0000313" key="2">
    <source>
        <dbReference type="EMBL" id="KAJ7394623.1"/>
    </source>
</evidence>
<organism evidence="2 3">
    <name type="scientific">Desmophyllum pertusum</name>
    <dbReference type="NCBI Taxonomy" id="174260"/>
    <lineage>
        <taxon>Eukaryota</taxon>
        <taxon>Metazoa</taxon>
        <taxon>Cnidaria</taxon>
        <taxon>Anthozoa</taxon>
        <taxon>Hexacorallia</taxon>
        <taxon>Scleractinia</taxon>
        <taxon>Caryophylliina</taxon>
        <taxon>Caryophylliidae</taxon>
        <taxon>Desmophyllum</taxon>
    </lineage>
</organism>
<dbReference type="EMBL" id="MU825396">
    <property type="protein sequence ID" value="KAJ7394623.1"/>
    <property type="molecule type" value="Genomic_DNA"/>
</dbReference>
<reference evidence="2" key="1">
    <citation type="submission" date="2023-01" db="EMBL/GenBank/DDBJ databases">
        <title>Genome assembly of the deep-sea coral Lophelia pertusa.</title>
        <authorList>
            <person name="Herrera S."/>
            <person name="Cordes E."/>
        </authorList>
    </citation>
    <scope>NUCLEOTIDE SEQUENCE</scope>
    <source>
        <strain evidence="2">USNM1676648</strain>
        <tissue evidence="2">Polyp</tissue>
    </source>
</reference>
<evidence type="ECO:0000313" key="3">
    <source>
        <dbReference type="Proteomes" id="UP001163046"/>
    </source>
</evidence>
<keyword evidence="3" id="KW-1185">Reference proteome</keyword>
<dbReference type="Proteomes" id="UP001163046">
    <property type="component" value="Unassembled WGS sequence"/>
</dbReference>
<feature type="compositionally biased region" description="Acidic residues" evidence="1">
    <location>
        <begin position="231"/>
        <end position="242"/>
    </location>
</feature>
<proteinExistence type="predicted"/>
<protein>
    <submittedName>
        <fullName evidence="2">Uncharacterized protein</fullName>
    </submittedName>
</protein>
<comment type="caution">
    <text evidence="2">The sequence shown here is derived from an EMBL/GenBank/DDBJ whole genome shotgun (WGS) entry which is preliminary data.</text>
</comment>
<evidence type="ECO:0000256" key="1">
    <source>
        <dbReference type="SAM" id="MobiDB-lite"/>
    </source>
</evidence>
<sequence>MLADGIYQSLLSGMTLLQFVKARSAYCSKHHAVGCREYNRLIQAANEIIKSGIVEVADTFRKCFPSVKYQSYNAKRRFLQLPVVMFEISAEGKGSQRLYMTEQQTGVNYVTFVSLFHELVPSDIASVGINKATLNGLCKLASMESDRKLIKYAACASRDLSVKKASETYGISNYGALRNEVEGALQKACEIRNEVMEIAAVEERAFLRTLGIDVSSSSESEPDDSSTSCEWDSESEQSDTDSENTTRGDVNSIHSPGIQGKIINPGDTVKEANCDKTLDLNSETEAFRVQDTAQQLDPDAGLNKETTQSLVSPLLMIIWH</sequence>
<feature type="compositionally biased region" description="Low complexity" evidence="1">
    <location>
        <begin position="214"/>
        <end position="230"/>
    </location>
</feature>